<sequence>MTKINLSRRVMDVLHQSGYKNEYFISDFEYFEILEKYEKFGFNLPDSVKEVLRVFGGRKIIYDNDSIPSRDASYEMDFSLNSVLGKLKKKII</sequence>
<organism evidence="1 2">
    <name type="scientific">Neisseria flavescens NRL30031/H210</name>
    <dbReference type="NCBI Taxonomy" id="546264"/>
    <lineage>
        <taxon>Bacteria</taxon>
        <taxon>Pseudomonadati</taxon>
        <taxon>Pseudomonadota</taxon>
        <taxon>Betaproteobacteria</taxon>
        <taxon>Neisseriales</taxon>
        <taxon>Neisseriaceae</taxon>
        <taxon>Neisseria</taxon>
    </lineage>
</organism>
<proteinExistence type="predicted"/>
<evidence type="ECO:0000313" key="1">
    <source>
        <dbReference type="EMBL" id="EEG32933.1"/>
    </source>
</evidence>
<protein>
    <submittedName>
        <fullName evidence="1">Uncharacterized protein</fullName>
    </submittedName>
</protein>
<accession>C0EPY2</accession>
<gene>
    <name evidence="1" type="ORF">NEIFLAOT_02023</name>
</gene>
<keyword evidence="2" id="KW-1185">Reference proteome</keyword>
<dbReference type="Proteomes" id="UP000004457">
    <property type="component" value="Unassembled WGS sequence"/>
</dbReference>
<comment type="caution">
    <text evidence="1">The sequence shown here is derived from an EMBL/GenBank/DDBJ whole genome shotgun (WGS) entry which is preliminary data.</text>
</comment>
<name>C0EPY2_NEIFL</name>
<reference evidence="1 2" key="1">
    <citation type="submission" date="2009-01" db="EMBL/GenBank/DDBJ databases">
        <authorList>
            <person name="Fulton L."/>
            <person name="Clifton S."/>
            <person name="Chinwalla A.T."/>
            <person name="Mitreva M."/>
            <person name="Sodergren E."/>
            <person name="Weinstock G."/>
            <person name="Clifton S."/>
            <person name="Dooling D.J."/>
            <person name="Fulton B."/>
            <person name="Minx P."/>
            <person name="Pepin K.H."/>
            <person name="Johnson M."/>
            <person name="Bhonagiri V."/>
            <person name="Nash W.E."/>
            <person name="Mardis E.R."/>
            <person name="Wilson R.K."/>
        </authorList>
    </citation>
    <scope>NUCLEOTIDE SEQUENCE [LARGE SCALE GENOMIC DNA]</scope>
    <source>
        <strain evidence="1 2">NRL30031/H210</strain>
    </source>
</reference>
<evidence type="ECO:0000313" key="2">
    <source>
        <dbReference type="Proteomes" id="UP000004457"/>
    </source>
</evidence>
<dbReference type="AlphaFoldDB" id="C0EPY2"/>
<dbReference type="RefSeq" id="WP_003681567.1">
    <property type="nucleotide sequence ID" value="NZ_ACEN01000095.1"/>
</dbReference>
<dbReference type="EMBL" id="ACEN01000095">
    <property type="protein sequence ID" value="EEG32933.1"/>
    <property type="molecule type" value="Genomic_DNA"/>
</dbReference>